<gene>
    <name evidence="2" type="ORF">PBIL07802_LOCUS7766</name>
</gene>
<feature type="compositionally biased region" description="Acidic residues" evidence="1">
    <location>
        <begin position="160"/>
        <end position="182"/>
    </location>
</feature>
<feature type="region of interest" description="Disordered" evidence="1">
    <location>
        <begin position="129"/>
        <end position="182"/>
    </location>
</feature>
<proteinExistence type="predicted"/>
<reference evidence="2" key="1">
    <citation type="submission" date="2021-01" db="EMBL/GenBank/DDBJ databases">
        <authorList>
            <person name="Corre E."/>
            <person name="Pelletier E."/>
            <person name="Niang G."/>
            <person name="Scheremetjew M."/>
            <person name="Finn R."/>
            <person name="Kale V."/>
            <person name="Holt S."/>
            <person name="Cochrane G."/>
            <person name="Meng A."/>
            <person name="Brown T."/>
            <person name="Cohen L."/>
        </authorList>
    </citation>
    <scope>NUCLEOTIDE SEQUENCE</scope>
    <source>
        <strain evidence="2">NIES-2562</strain>
    </source>
</reference>
<feature type="compositionally biased region" description="Basic and acidic residues" evidence="1">
    <location>
        <begin position="134"/>
        <end position="159"/>
    </location>
</feature>
<evidence type="ECO:0000313" key="2">
    <source>
        <dbReference type="EMBL" id="CAE0245585.1"/>
    </source>
</evidence>
<name>A0A7S3D3Y3_9EUKA</name>
<dbReference type="EMBL" id="HBIB01011924">
    <property type="protein sequence ID" value="CAE0245585.1"/>
    <property type="molecule type" value="Transcribed_RNA"/>
</dbReference>
<sequence length="945" mass="106551">MTDLVDPHIVLDRYAQRLRWSYSRSQHYRREDSVFFIICQQLNEGNLSPTVEGRRAILLRMMNLVKNPEGRYENRSDLWALLPLNEGVLVELEGLLHGDTQGLTHLKIEEEERKKDEVEIKIVGEKIEEDLESDGQKNEADDNQVEEKDEVKLEVSISEHEEEEEEEEEYEDDEEEEGWLSDDKEEEKIETLHKISLNLFTFFSLFDENVRRHLLNYEYVSPSCAVRKIIRPFRIGMNESVVDDNERWLLEEIVHFLHGDNMRKVQLGLQFLFALSKHFVVLSEPCQKRFVEILNDSSLHRFPRKDTSKNEYFEGRIGCILFDAGEVAQNQQLLPGIYRRNGDDSFRCCPDETCIEAAIVSCLTVTTDNNKIRDSLMLLQDALPNSAVSIQSILDVVKNNREHEAVITCYCDYVRQIREKTDETDQIFKSELLYVLFLAFAQTSEDHQALLLQDLQDPEILTFEAFGEVQSGPVSSVVFTEKNVSCWMVEPTGIPSVPTPPGPAAPRPRCILASGPKYSRLSCLGAGIRSCLDQPNSTKRNSSLLLLQQALPYSAISMEILEEVIMHCVKDNTVETESEVGRAGFVKYALDSWTNAKDIDDITIEWLFDAFAHSSKAVQAMLVKLLCEPVELFGGDELQYSGTLASFCWTEIDTYGQMGYDAPATVKSISCADVAIQSALQHSEDAKQEESLIALHPTLPFAKVSAANTCKVLKAYGNNDEVSAPFKEYALEKLGVEKGESKAQLMFGLCHSFARYGHDKQLTLVKALCDDESITVKQRNKEVDCRMGCIIFKRDDRVQNIASPGIHYVQGQSCFDAAITSCLSAADNRTKLASLSLLLPKLASASLSFRHLDTLCADSHYRTMIVEALQTAPSEVRESFFKTAGAAKKSSGIHTLLDEYQSAVKGRKRPREGGVGEVSAARPVRLEKQKAREAIFLFCSGQAQE</sequence>
<protein>
    <submittedName>
        <fullName evidence="2">Uncharacterized protein</fullName>
    </submittedName>
</protein>
<evidence type="ECO:0000256" key="1">
    <source>
        <dbReference type="SAM" id="MobiDB-lite"/>
    </source>
</evidence>
<dbReference type="AlphaFoldDB" id="A0A7S3D3Y3"/>
<organism evidence="2">
    <name type="scientific">Palpitomonas bilix</name>
    <dbReference type="NCBI Taxonomy" id="652834"/>
    <lineage>
        <taxon>Eukaryota</taxon>
        <taxon>Eukaryota incertae sedis</taxon>
    </lineage>
</organism>
<accession>A0A7S3D3Y3</accession>